<dbReference type="STRING" id="1798550.A2927_01075"/>
<sequence length="337" mass="39322">MKGQESGFDTDKYLYYQSKELQSFINSSSDRLYIEVGGKIINDKHSARVLPGYREDTKFELIKKFYKKSELIFVVSSQDIIKQRIRGDFQITYDLETIRLLKEFKNKGVIIKNVVLSLLDRRKEISPLIKAFENKLKSLKVSTYRFYSIDKYQYQKVNFNGYQINPFIKTQKKLVFIISPGGGSGKFGICLSQLYHELKSGNSPRYLKFETFPVHDLPVSHPLNIAYMAAAADFYDVVLKDKRHGRATSYQRDLDNYELLRQLARKFKERGRHLRTLTSATHMGINMISKGIINDEVVQREAAAEIARRLIRYKFEVQRGQEDGKILNRVREVLKML</sequence>
<dbReference type="Pfam" id="PF08903">
    <property type="entry name" value="DUF1846"/>
    <property type="match status" value="1"/>
</dbReference>
<evidence type="ECO:0000313" key="3">
    <source>
        <dbReference type="Proteomes" id="UP000178849"/>
    </source>
</evidence>
<proteinExistence type="predicted"/>
<protein>
    <recommendedName>
        <fullName evidence="1">DUF1846 domain-containing protein</fullName>
    </recommendedName>
</protein>
<feature type="domain" description="DUF1846" evidence="1">
    <location>
        <begin position="7"/>
        <end position="335"/>
    </location>
</feature>
<accession>A0A1G2BNK5</accession>
<comment type="caution">
    <text evidence="2">The sequence shown here is derived from an EMBL/GenBank/DDBJ whole genome shotgun (WGS) entry which is preliminary data.</text>
</comment>
<dbReference type="EMBL" id="MHKL01000005">
    <property type="protein sequence ID" value="OGY89920.1"/>
    <property type="molecule type" value="Genomic_DNA"/>
</dbReference>
<organism evidence="2 3">
    <name type="scientific">Candidatus Komeilibacteria bacterium RIFCSPLOWO2_01_FULL_45_10</name>
    <dbReference type="NCBI Taxonomy" id="1798550"/>
    <lineage>
        <taxon>Bacteria</taxon>
        <taxon>Candidatus Komeiliibacteriota</taxon>
    </lineage>
</organism>
<dbReference type="Gene3D" id="1.20.1570.10">
    <property type="entry name" value="dip2346 domain like"/>
    <property type="match status" value="1"/>
</dbReference>
<name>A0A1G2BNK5_9BACT</name>
<dbReference type="InterPro" id="IPR048496">
    <property type="entry name" value="DUF1846_N"/>
</dbReference>
<dbReference type="Gene3D" id="3.10.630.10">
    <property type="entry name" value="dip2346 domain like"/>
    <property type="match status" value="1"/>
</dbReference>
<evidence type="ECO:0000313" key="2">
    <source>
        <dbReference type="EMBL" id="OGY89920.1"/>
    </source>
</evidence>
<gene>
    <name evidence="2" type="ORF">A2927_01075</name>
</gene>
<evidence type="ECO:0000259" key="1">
    <source>
        <dbReference type="Pfam" id="PF08903"/>
    </source>
</evidence>
<dbReference type="Proteomes" id="UP000178849">
    <property type="component" value="Unassembled WGS sequence"/>
</dbReference>
<dbReference type="AlphaFoldDB" id="A0A1G2BNK5"/>
<reference evidence="2 3" key="1">
    <citation type="journal article" date="2016" name="Nat. Commun.">
        <title>Thousands of microbial genomes shed light on interconnected biogeochemical processes in an aquifer system.</title>
        <authorList>
            <person name="Anantharaman K."/>
            <person name="Brown C.T."/>
            <person name="Hug L.A."/>
            <person name="Sharon I."/>
            <person name="Castelle C.J."/>
            <person name="Probst A.J."/>
            <person name="Thomas B.C."/>
            <person name="Singh A."/>
            <person name="Wilkins M.J."/>
            <person name="Karaoz U."/>
            <person name="Brodie E.L."/>
            <person name="Williams K.H."/>
            <person name="Hubbard S.S."/>
            <person name="Banfield J.F."/>
        </authorList>
    </citation>
    <scope>NUCLEOTIDE SEQUENCE [LARGE SCALE GENOMIC DNA]</scope>
</reference>